<accession>A0A379IBX7</accession>
<evidence type="ECO:0000313" key="2">
    <source>
        <dbReference type="Proteomes" id="UP000254331"/>
    </source>
</evidence>
<name>A0A379IBX7_PROVU</name>
<protein>
    <submittedName>
        <fullName evidence="1">Uncharacterized protein</fullName>
    </submittedName>
</protein>
<reference evidence="1 2" key="1">
    <citation type="submission" date="2018-06" db="EMBL/GenBank/DDBJ databases">
        <authorList>
            <consortium name="Pathogen Informatics"/>
            <person name="Doyle S."/>
        </authorList>
    </citation>
    <scope>NUCLEOTIDE SEQUENCE [LARGE SCALE GENOMIC DNA]</scope>
    <source>
        <strain evidence="1 2">NCTC10376</strain>
    </source>
</reference>
<dbReference type="Proteomes" id="UP000254331">
    <property type="component" value="Unassembled WGS sequence"/>
</dbReference>
<gene>
    <name evidence="1" type="ORF">NCTC10376_04135</name>
</gene>
<proteinExistence type="predicted"/>
<dbReference type="AlphaFoldDB" id="A0A379IBX7"/>
<organism evidence="1 2">
    <name type="scientific">Proteus vulgaris</name>
    <dbReference type="NCBI Taxonomy" id="585"/>
    <lineage>
        <taxon>Bacteria</taxon>
        <taxon>Pseudomonadati</taxon>
        <taxon>Pseudomonadota</taxon>
        <taxon>Gammaproteobacteria</taxon>
        <taxon>Enterobacterales</taxon>
        <taxon>Morganellaceae</taxon>
        <taxon>Proteus</taxon>
    </lineage>
</organism>
<dbReference type="EMBL" id="UGTW01000004">
    <property type="protein sequence ID" value="SUD29803.1"/>
    <property type="molecule type" value="Genomic_DNA"/>
</dbReference>
<sequence length="140" mass="14945">MQQVLGQPALDGLQRLRGGERARRFGSHTGERLCLAGRGEPCIDVADFAPRGRQVDGLHVGASLAVPRFELVGERVCLGQRALKVRGVVVDDVETRIAVDEAHPSGPLHLPVLAGRHGKQIILVGAEHGGHDRAHVRAGL</sequence>
<evidence type="ECO:0000313" key="1">
    <source>
        <dbReference type="EMBL" id="SUD29803.1"/>
    </source>
</evidence>